<comment type="cofactor">
    <cofactor evidence="10 11">
        <name>Zn(2+)</name>
        <dbReference type="ChEBI" id="CHEBI:29105"/>
    </cofactor>
    <text evidence="10 11">Binds 1 zinc ion per subunit.</text>
</comment>
<dbReference type="Pfam" id="PF01549">
    <property type="entry name" value="ShK"/>
    <property type="match status" value="2"/>
</dbReference>
<proteinExistence type="predicted"/>
<dbReference type="WBParaSite" id="DME_0000319901-mRNA-1">
    <property type="protein sequence ID" value="DME_0000319901-mRNA-1"/>
    <property type="gene ID" value="DME_0000319901"/>
</dbReference>
<evidence type="ECO:0000313" key="14">
    <source>
        <dbReference type="EMBL" id="VDN57385.1"/>
    </source>
</evidence>
<protein>
    <recommendedName>
        <fullName evidence="11">Metalloendopeptidase</fullName>
        <ecNumber evidence="11">3.4.24.-</ecNumber>
    </recommendedName>
</protein>
<dbReference type="Gene3D" id="1.10.10.1940">
    <property type="match status" value="1"/>
</dbReference>
<feature type="binding site" evidence="10">
    <location>
        <position position="149"/>
    </location>
    <ligand>
        <name>Zn(2+)</name>
        <dbReference type="ChEBI" id="CHEBI:29105"/>
        <note>catalytic</note>
    </ligand>
</feature>
<feature type="domain" description="ShKT" evidence="12">
    <location>
        <begin position="321"/>
        <end position="355"/>
    </location>
</feature>
<feature type="domain" description="Peptidase M12A" evidence="13">
    <location>
        <begin position="45"/>
        <end position="241"/>
    </location>
</feature>
<evidence type="ECO:0000313" key="15">
    <source>
        <dbReference type="Proteomes" id="UP000038040"/>
    </source>
</evidence>
<dbReference type="AlphaFoldDB" id="A0A0N4U851"/>
<dbReference type="GO" id="GO:0004222">
    <property type="term" value="F:metalloendopeptidase activity"/>
    <property type="evidence" value="ECO:0007669"/>
    <property type="project" value="UniProtKB-UniRule"/>
</dbReference>
<feature type="binding site" evidence="10">
    <location>
        <position position="143"/>
    </location>
    <ligand>
        <name>Zn(2+)</name>
        <dbReference type="ChEBI" id="CHEBI:29105"/>
        <note>catalytic</note>
    </ligand>
</feature>
<feature type="domain" description="ShKT" evidence="12">
    <location>
        <begin position="372"/>
        <end position="406"/>
    </location>
</feature>
<dbReference type="STRING" id="318479.A0A0N4U851"/>
<dbReference type="CDD" id="cd04280">
    <property type="entry name" value="ZnMc_astacin_like"/>
    <property type="match status" value="1"/>
</dbReference>
<dbReference type="GO" id="GO:0006508">
    <property type="term" value="P:proteolysis"/>
    <property type="evidence" value="ECO:0007669"/>
    <property type="project" value="UniProtKB-KW"/>
</dbReference>
<dbReference type="PROSITE" id="PS51670">
    <property type="entry name" value="SHKT"/>
    <property type="match status" value="2"/>
</dbReference>
<dbReference type="PRINTS" id="PR00480">
    <property type="entry name" value="ASTACIN"/>
</dbReference>
<dbReference type="PANTHER" id="PTHR10127">
    <property type="entry name" value="DISCOIDIN, CUB, EGF, LAMININ , AND ZINC METALLOPROTEASE DOMAIN CONTAINING"/>
    <property type="match status" value="1"/>
</dbReference>
<dbReference type="InterPro" id="IPR034035">
    <property type="entry name" value="Astacin-like_dom"/>
</dbReference>
<dbReference type="EMBL" id="UYYG01001160">
    <property type="protein sequence ID" value="VDN57385.1"/>
    <property type="molecule type" value="Genomic_DNA"/>
</dbReference>
<keyword evidence="8 9" id="KW-1015">Disulfide bond</keyword>
<dbReference type="SMART" id="SM00254">
    <property type="entry name" value="ShKT"/>
    <property type="match status" value="2"/>
</dbReference>
<feature type="binding site" evidence="10">
    <location>
        <position position="139"/>
    </location>
    <ligand>
        <name>Zn(2+)</name>
        <dbReference type="ChEBI" id="CHEBI:29105"/>
        <note>catalytic</note>
    </ligand>
</feature>
<dbReference type="PANTHER" id="PTHR10127:SF780">
    <property type="entry name" value="METALLOENDOPEPTIDASE"/>
    <property type="match status" value="1"/>
</dbReference>
<dbReference type="Proteomes" id="UP000038040">
    <property type="component" value="Unplaced"/>
</dbReference>
<evidence type="ECO:0000256" key="1">
    <source>
        <dbReference type="ARBA" id="ARBA00002657"/>
    </source>
</evidence>
<comment type="caution">
    <text evidence="9">Lacks conserved residue(s) required for the propagation of feature annotation.</text>
</comment>
<name>A0A0N4U851_DRAME</name>
<keyword evidence="6 10" id="KW-0482">Metalloprotease</keyword>
<dbReference type="SMART" id="SM00235">
    <property type="entry name" value="ZnMc"/>
    <property type="match status" value="1"/>
</dbReference>
<dbReference type="InterPro" id="IPR001506">
    <property type="entry name" value="Peptidase_M12A"/>
</dbReference>
<keyword evidence="4 10" id="KW-0378">Hydrolase</keyword>
<evidence type="ECO:0000259" key="12">
    <source>
        <dbReference type="PROSITE" id="PS51670"/>
    </source>
</evidence>
<keyword evidence="16" id="KW-1185">Reference proteome</keyword>
<dbReference type="EC" id="3.4.24.-" evidence="11"/>
<dbReference type="InterPro" id="IPR003582">
    <property type="entry name" value="ShKT_dom"/>
</dbReference>
<dbReference type="FunFam" id="3.40.390.10:FF:000042">
    <property type="entry name" value="Metalloendopeptidase"/>
    <property type="match status" value="1"/>
</dbReference>
<evidence type="ECO:0000313" key="17">
    <source>
        <dbReference type="WBParaSite" id="DME_0000319901-mRNA-1"/>
    </source>
</evidence>
<evidence type="ECO:0000259" key="13">
    <source>
        <dbReference type="PROSITE" id="PS51864"/>
    </source>
</evidence>
<dbReference type="Pfam" id="PF01400">
    <property type="entry name" value="Astacin"/>
    <property type="match status" value="1"/>
</dbReference>
<evidence type="ECO:0000256" key="10">
    <source>
        <dbReference type="PROSITE-ProRule" id="PRU01211"/>
    </source>
</evidence>
<dbReference type="Gene3D" id="3.40.390.10">
    <property type="entry name" value="Collagenase (Catalytic Domain)"/>
    <property type="match status" value="1"/>
</dbReference>
<organism evidence="15 17">
    <name type="scientific">Dracunculus medinensis</name>
    <name type="common">Guinea worm</name>
    <dbReference type="NCBI Taxonomy" id="318479"/>
    <lineage>
        <taxon>Eukaryota</taxon>
        <taxon>Metazoa</taxon>
        <taxon>Ecdysozoa</taxon>
        <taxon>Nematoda</taxon>
        <taxon>Chromadorea</taxon>
        <taxon>Rhabditida</taxon>
        <taxon>Spirurina</taxon>
        <taxon>Dracunculoidea</taxon>
        <taxon>Dracunculidae</taxon>
        <taxon>Dracunculus</taxon>
    </lineage>
</organism>
<keyword evidence="3 10" id="KW-0479">Metal-binding</keyword>
<sequence>MNDLQNPLLFEGDIAGIDDQILLRDEPVDATDEDIFNHPYYSAINLVTYPNKLWPNGRIPYMLENGLDFEQRAAIAQAFDEYKKKTCIRFVPKQIDDNDYVYIRKNNAFGCSSFVGRAGGNQTVSLEIEKCFKKGVIAHELMHAIGFFHEHSRTDRDKYVYINEDNIRTGMLRNFEKYPKKVIDPLNMPYDYDSVMHYHKLAFSKNGKATILPKDENAEIGQRYKLSTIDALKINKLYQCSDSSKTTNYQKQTTKKSISTIRPSRTPHWWTKIMREKLTTPRIISKTIATTTTAKVPKERTTGKTNTDKSPEGLFVFLPLCEDLNSHCEMWEELGHCNYSAKYMNYYCKKSCQLCHEKEKKLNEILKQSEECLDENLFCGYWEKIGECKSDSRFMKLSCRRSCGRC</sequence>
<evidence type="ECO:0000256" key="8">
    <source>
        <dbReference type="ARBA" id="ARBA00023157"/>
    </source>
</evidence>
<dbReference type="Proteomes" id="UP000274756">
    <property type="component" value="Unassembled WGS sequence"/>
</dbReference>
<keyword evidence="7" id="KW-0865">Zymogen</keyword>
<reference evidence="14 16" key="2">
    <citation type="submission" date="2018-11" db="EMBL/GenBank/DDBJ databases">
        <authorList>
            <consortium name="Pathogen Informatics"/>
        </authorList>
    </citation>
    <scope>NUCLEOTIDE SEQUENCE [LARGE SCALE GENOMIC DNA]</scope>
</reference>
<evidence type="ECO:0000256" key="9">
    <source>
        <dbReference type="PROSITE-ProRule" id="PRU01005"/>
    </source>
</evidence>
<evidence type="ECO:0000256" key="6">
    <source>
        <dbReference type="ARBA" id="ARBA00023049"/>
    </source>
</evidence>
<feature type="disulfide bond" evidence="9">
    <location>
        <begin position="321"/>
        <end position="355"/>
    </location>
</feature>
<evidence type="ECO:0000313" key="16">
    <source>
        <dbReference type="Proteomes" id="UP000274756"/>
    </source>
</evidence>
<gene>
    <name evidence="14" type="ORF">DME_LOCUS7358</name>
</gene>
<reference evidence="17" key="1">
    <citation type="submission" date="2016-04" db="UniProtKB">
        <authorList>
            <consortium name="WormBaseParasite"/>
        </authorList>
    </citation>
    <scope>IDENTIFICATION</scope>
</reference>
<evidence type="ECO:0000256" key="2">
    <source>
        <dbReference type="ARBA" id="ARBA00022670"/>
    </source>
</evidence>
<dbReference type="GO" id="GO:0008270">
    <property type="term" value="F:zinc ion binding"/>
    <property type="evidence" value="ECO:0007669"/>
    <property type="project" value="UniProtKB-UniRule"/>
</dbReference>
<evidence type="ECO:0000256" key="3">
    <source>
        <dbReference type="ARBA" id="ARBA00022723"/>
    </source>
</evidence>
<dbReference type="InterPro" id="IPR024079">
    <property type="entry name" value="MetalloPept_cat_dom_sf"/>
</dbReference>
<evidence type="ECO:0000256" key="4">
    <source>
        <dbReference type="ARBA" id="ARBA00022801"/>
    </source>
</evidence>
<feature type="active site" evidence="10">
    <location>
        <position position="140"/>
    </location>
</feature>
<comment type="function">
    <text evidence="1">Metalloprotease.</text>
</comment>
<dbReference type="OrthoDB" id="291007at2759"/>
<evidence type="ECO:0000256" key="7">
    <source>
        <dbReference type="ARBA" id="ARBA00023145"/>
    </source>
</evidence>
<dbReference type="InterPro" id="IPR006026">
    <property type="entry name" value="Peptidase_Metallo"/>
</dbReference>
<feature type="disulfide bond" evidence="9">
    <location>
        <begin position="372"/>
        <end position="406"/>
    </location>
</feature>
<dbReference type="PROSITE" id="PS51864">
    <property type="entry name" value="ASTACIN"/>
    <property type="match status" value="1"/>
</dbReference>
<keyword evidence="5 10" id="KW-0862">Zinc</keyword>
<dbReference type="SUPFAM" id="SSF55486">
    <property type="entry name" value="Metalloproteases ('zincins'), catalytic domain"/>
    <property type="match status" value="1"/>
</dbReference>
<keyword evidence="2 10" id="KW-0645">Protease</keyword>
<evidence type="ECO:0000256" key="11">
    <source>
        <dbReference type="RuleBase" id="RU361183"/>
    </source>
</evidence>
<accession>A0A0N4U851</accession>
<evidence type="ECO:0000256" key="5">
    <source>
        <dbReference type="ARBA" id="ARBA00022833"/>
    </source>
</evidence>